<dbReference type="SUPFAM" id="SSF52540">
    <property type="entry name" value="P-loop containing nucleoside triphosphate hydrolases"/>
    <property type="match status" value="1"/>
</dbReference>
<dbReference type="InterPro" id="IPR027417">
    <property type="entry name" value="P-loop_NTPase"/>
</dbReference>
<dbReference type="InterPro" id="IPR020878">
    <property type="entry name" value="RuBisCo_large_chain_AS"/>
</dbReference>
<sequence>MRLNQSQPISKLVKNFHIQKLNNDLPIQEKQHQPIFNKQELWILFLKEFKFMYGVNFIKSDENINNIKILFCYFLRDNEFFNCNNLISSLSNPTFKKGLLVLGGYGIGKTAYFKVFEKIFNDSRCLRFKRYGAKELVSKYEACITPFDKSYMMDKIARPRLFIDDINSERIASNYGSCDVIEEILFNQNENNHITYVTCNHTNSESSVDKTLCDLGIRYGGRLHDRFFEMFNIVEFKGKSLRR</sequence>
<evidence type="ECO:0008006" key="3">
    <source>
        <dbReference type="Google" id="ProtNLM"/>
    </source>
</evidence>
<dbReference type="GO" id="GO:0000287">
    <property type="term" value="F:magnesium ion binding"/>
    <property type="evidence" value="ECO:0007669"/>
    <property type="project" value="InterPro"/>
</dbReference>
<reference evidence="1 2" key="1">
    <citation type="journal article" date="2014" name="Int. J. Syst. Evol. Microbiol.">
        <title>Complete genome sequence of Corynebacterium casei LMG S-19264T (=DSM 44701T), isolated from a smear-ripened cheese.</title>
        <authorList>
            <consortium name="US DOE Joint Genome Institute (JGI-PGF)"/>
            <person name="Walter F."/>
            <person name="Albersmeier A."/>
            <person name="Kalinowski J."/>
            <person name="Ruckert C."/>
        </authorList>
    </citation>
    <scope>NUCLEOTIDE SEQUENCE [LARGE SCALE GENOMIC DNA]</scope>
    <source>
        <strain evidence="1 2">CGMCC 1.15295</strain>
    </source>
</reference>
<dbReference type="GO" id="GO:0015977">
    <property type="term" value="P:carbon fixation"/>
    <property type="evidence" value="ECO:0007669"/>
    <property type="project" value="InterPro"/>
</dbReference>
<dbReference type="Proteomes" id="UP000598120">
    <property type="component" value="Unassembled WGS sequence"/>
</dbReference>
<organism evidence="1 2">
    <name type="scientific">Aquaticitalea lipolytica</name>
    <dbReference type="NCBI Taxonomy" id="1247562"/>
    <lineage>
        <taxon>Bacteria</taxon>
        <taxon>Pseudomonadati</taxon>
        <taxon>Bacteroidota</taxon>
        <taxon>Flavobacteriia</taxon>
        <taxon>Flavobacteriales</taxon>
        <taxon>Flavobacteriaceae</taxon>
        <taxon>Aquaticitalea</taxon>
    </lineage>
</organism>
<comment type="caution">
    <text evidence="1">The sequence shown here is derived from an EMBL/GenBank/DDBJ whole genome shotgun (WGS) entry which is preliminary data.</text>
</comment>
<protein>
    <recommendedName>
        <fullName evidence="3">DNA replication protein DnaC</fullName>
    </recommendedName>
</protein>
<evidence type="ECO:0000313" key="2">
    <source>
        <dbReference type="Proteomes" id="UP000598120"/>
    </source>
</evidence>
<dbReference type="Gene3D" id="3.40.50.300">
    <property type="entry name" value="P-loop containing nucleotide triphosphate hydrolases"/>
    <property type="match status" value="1"/>
</dbReference>
<keyword evidence="2" id="KW-1185">Reference proteome</keyword>
<dbReference type="RefSeq" id="WP_188605147.1">
    <property type="nucleotide sequence ID" value="NZ_BMIC01000001.1"/>
</dbReference>
<evidence type="ECO:0000313" key="1">
    <source>
        <dbReference type="EMBL" id="GFZ81103.1"/>
    </source>
</evidence>
<name>A0A8J2TNQ0_9FLAO</name>
<dbReference type="GO" id="GO:0016984">
    <property type="term" value="F:ribulose-bisphosphate carboxylase activity"/>
    <property type="evidence" value="ECO:0007669"/>
    <property type="project" value="InterPro"/>
</dbReference>
<dbReference type="AlphaFoldDB" id="A0A8J2TNQ0"/>
<gene>
    <name evidence="1" type="ORF">GCM10011531_09110</name>
</gene>
<dbReference type="PROSITE" id="PS00157">
    <property type="entry name" value="RUBISCO_LARGE"/>
    <property type="match status" value="1"/>
</dbReference>
<proteinExistence type="predicted"/>
<accession>A0A8J2TNQ0</accession>
<dbReference type="EMBL" id="BMIC01000001">
    <property type="protein sequence ID" value="GFZ81103.1"/>
    <property type="molecule type" value="Genomic_DNA"/>
</dbReference>